<feature type="transmembrane region" description="Helical" evidence="1">
    <location>
        <begin position="73"/>
        <end position="92"/>
    </location>
</feature>
<comment type="caution">
    <text evidence="2">The sequence shown here is derived from an EMBL/GenBank/DDBJ whole genome shotgun (WGS) entry which is preliminary data.</text>
</comment>
<evidence type="ECO:0000256" key="1">
    <source>
        <dbReference type="SAM" id="Phobius"/>
    </source>
</evidence>
<dbReference type="STRING" id="83449.BON30_45455"/>
<organism evidence="2 3">
    <name type="scientific">Cystobacter ferrugineus</name>
    <dbReference type="NCBI Taxonomy" id="83449"/>
    <lineage>
        <taxon>Bacteria</taxon>
        <taxon>Pseudomonadati</taxon>
        <taxon>Myxococcota</taxon>
        <taxon>Myxococcia</taxon>
        <taxon>Myxococcales</taxon>
        <taxon>Cystobacterineae</taxon>
        <taxon>Archangiaceae</taxon>
        <taxon>Cystobacter</taxon>
    </lineage>
</organism>
<evidence type="ECO:0000313" key="2">
    <source>
        <dbReference type="EMBL" id="OJH34057.1"/>
    </source>
</evidence>
<accession>A0A1L9AVM9</accession>
<reference evidence="2 3" key="2">
    <citation type="submission" date="2016-12" db="EMBL/GenBank/DDBJ databases">
        <title>Draft Genome Sequence of Cystobacter ferrugineus Strain Cbfe23.</title>
        <authorList>
            <person name="Akbar S."/>
            <person name="Dowd S.E."/>
            <person name="Stevens D.C."/>
        </authorList>
    </citation>
    <scope>NUCLEOTIDE SEQUENCE [LARGE SCALE GENOMIC DNA]</scope>
    <source>
        <strain evidence="2 3">Cbfe23</strain>
    </source>
</reference>
<keyword evidence="1" id="KW-1133">Transmembrane helix</keyword>
<proteinExistence type="predicted"/>
<dbReference type="OrthoDB" id="5382862at2"/>
<evidence type="ECO:0008006" key="4">
    <source>
        <dbReference type="Google" id="ProtNLM"/>
    </source>
</evidence>
<keyword evidence="3" id="KW-1185">Reference proteome</keyword>
<gene>
    <name evidence="2" type="ORF">BON30_45455</name>
</gene>
<dbReference type="EMBL" id="MPIN01000023">
    <property type="protein sequence ID" value="OJH34057.1"/>
    <property type="molecule type" value="Genomic_DNA"/>
</dbReference>
<reference evidence="3" key="1">
    <citation type="submission" date="2016-11" db="EMBL/GenBank/DDBJ databases">
        <authorList>
            <person name="Shukria A."/>
            <person name="Stevens D.C."/>
        </authorList>
    </citation>
    <scope>NUCLEOTIDE SEQUENCE [LARGE SCALE GENOMIC DNA]</scope>
    <source>
        <strain evidence="3">Cbfe23</strain>
    </source>
</reference>
<sequence>MSCQDFAAALVDEQLPRPPGLQAHLEHCADCRALARLHSSAGRLRLVEPPLPPAFTPEAILGVVRRRQRRRQWVAGAGATCAAALLVFALSVRDETLEHAPQPGPGVPLEGVLRAEPSAGTGERLPDTWARGDSELETLVREVDGYTRTRPAVEDRAYATFGLLATWVRPPDSTALDAEPFRTALRVIHPSRSQ</sequence>
<dbReference type="RefSeq" id="WP_071904895.1">
    <property type="nucleotide sequence ID" value="NZ_MPIN01000023.1"/>
</dbReference>
<keyword evidence="1" id="KW-0812">Transmembrane</keyword>
<dbReference type="AlphaFoldDB" id="A0A1L9AVM9"/>
<dbReference type="Proteomes" id="UP000182229">
    <property type="component" value="Unassembled WGS sequence"/>
</dbReference>
<protein>
    <recommendedName>
        <fullName evidence="4">Zinc-finger domain-containing protein</fullName>
    </recommendedName>
</protein>
<name>A0A1L9AVM9_9BACT</name>
<keyword evidence="1" id="KW-0472">Membrane</keyword>
<evidence type="ECO:0000313" key="3">
    <source>
        <dbReference type="Proteomes" id="UP000182229"/>
    </source>
</evidence>